<dbReference type="PANTHER" id="PTHR48098:SF1">
    <property type="entry name" value="DIACYLGLYCEROL ACYLTRANSFERASE_MYCOLYLTRANSFERASE AG85A"/>
    <property type="match status" value="1"/>
</dbReference>
<sequence length="264" mass="29989">MAILQIEYYSEILGMVRNVNVIYPETVKNPDENVPTTDIPVLYLLHGMSGNQDTWLNRSGIDRLVRNTNLAVVMPSTDLAWYTNTTYGARYFDAIASELPKVLQNFLPNLSSKREKNFIAGLSMGGYGAFKLALATNQFSYAASLSGAISFKHLAATDLGDEAYWQGIFGDLGKFDESDNSVQKLAADFTEKFGTDKPKLYAWCGYQDFLYEANHFAVKDLQDKGFDISYDTSDGKHEWYYWTKMLDRVLDFLPIKYNQEERLS</sequence>
<name>A0A6A0BCY4_9LACT</name>
<evidence type="ECO:0000313" key="2">
    <source>
        <dbReference type="Proteomes" id="UP000480303"/>
    </source>
</evidence>
<organism evidence="1 2">
    <name type="scientific">Pseudolactococcus hodotermopsidis</name>
    <dbReference type="NCBI Taxonomy" id="2709157"/>
    <lineage>
        <taxon>Bacteria</taxon>
        <taxon>Bacillati</taxon>
        <taxon>Bacillota</taxon>
        <taxon>Bacilli</taxon>
        <taxon>Lactobacillales</taxon>
        <taxon>Streptococcaceae</taxon>
        <taxon>Pseudolactococcus</taxon>
    </lineage>
</organism>
<dbReference type="PANTHER" id="PTHR48098">
    <property type="entry name" value="ENTEROCHELIN ESTERASE-RELATED"/>
    <property type="match status" value="1"/>
</dbReference>
<dbReference type="Pfam" id="PF00756">
    <property type="entry name" value="Esterase"/>
    <property type="match status" value="1"/>
</dbReference>
<dbReference type="AlphaFoldDB" id="A0A6A0BCY4"/>
<dbReference type="RefSeq" id="WP_172207367.1">
    <property type="nucleotide sequence ID" value="NZ_BLLI01000003.1"/>
</dbReference>
<keyword evidence="2" id="KW-1185">Reference proteome</keyword>
<proteinExistence type="predicted"/>
<gene>
    <name evidence="1" type="primary">yscE</name>
    <name evidence="1" type="ORF">Hs30E_02380</name>
</gene>
<dbReference type="GO" id="GO:0016747">
    <property type="term" value="F:acyltransferase activity, transferring groups other than amino-acyl groups"/>
    <property type="evidence" value="ECO:0007669"/>
    <property type="project" value="TreeGrafter"/>
</dbReference>
<dbReference type="EMBL" id="BLLI01000003">
    <property type="protein sequence ID" value="GFH41687.1"/>
    <property type="molecule type" value="Genomic_DNA"/>
</dbReference>
<reference evidence="1 2" key="1">
    <citation type="submission" date="2020-02" db="EMBL/GenBank/DDBJ databases">
        <title>Draft genome sequence of Lactococcus sp. Hs30E4-3.</title>
        <authorList>
            <person name="Noda S."/>
            <person name="Yuki M."/>
            <person name="Ohkuma M."/>
        </authorList>
    </citation>
    <scope>NUCLEOTIDE SEQUENCE [LARGE SCALE GENOMIC DNA]</scope>
    <source>
        <strain evidence="1 2">Hs30E4-3</strain>
    </source>
</reference>
<comment type="caution">
    <text evidence="1">The sequence shown here is derived from an EMBL/GenBank/DDBJ whole genome shotgun (WGS) entry which is preliminary data.</text>
</comment>
<dbReference type="InterPro" id="IPR029058">
    <property type="entry name" value="AB_hydrolase_fold"/>
</dbReference>
<accession>A0A6A0BCY4</accession>
<dbReference type="SUPFAM" id="SSF53474">
    <property type="entry name" value="alpha/beta-Hydrolases"/>
    <property type="match status" value="1"/>
</dbReference>
<protein>
    <submittedName>
        <fullName evidence="1">Esterase</fullName>
    </submittedName>
</protein>
<dbReference type="InterPro" id="IPR000801">
    <property type="entry name" value="Esterase-like"/>
</dbReference>
<dbReference type="Proteomes" id="UP000480303">
    <property type="component" value="Unassembled WGS sequence"/>
</dbReference>
<dbReference type="Gene3D" id="3.40.50.1820">
    <property type="entry name" value="alpha/beta hydrolase"/>
    <property type="match status" value="1"/>
</dbReference>
<evidence type="ECO:0000313" key="1">
    <source>
        <dbReference type="EMBL" id="GFH41687.1"/>
    </source>
</evidence>
<dbReference type="InterPro" id="IPR050583">
    <property type="entry name" value="Mycobacterial_A85_antigen"/>
</dbReference>